<evidence type="ECO:0000256" key="2">
    <source>
        <dbReference type="ARBA" id="ARBA00022490"/>
    </source>
</evidence>
<protein>
    <submittedName>
        <fullName evidence="9">Tetratricopeptide repeat protein</fullName>
    </submittedName>
</protein>
<name>A0ABW9RLX3_9BACT</name>
<comment type="caution">
    <text evidence="9">The sequence shown here is derived from an EMBL/GenBank/DDBJ whole genome shotgun (WGS) entry which is preliminary data.</text>
</comment>
<keyword evidence="8" id="KW-0812">Transmembrane</keyword>
<comment type="subcellular location">
    <subcellularLocation>
        <location evidence="1">Cytoplasm</location>
    </subcellularLocation>
</comment>
<keyword evidence="8" id="KW-1133">Transmembrane helix</keyword>
<keyword evidence="7" id="KW-0175">Coiled coil</keyword>
<dbReference type="InterPro" id="IPR051476">
    <property type="entry name" value="Bac_ResReg_Asp_Phosphatase"/>
</dbReference>
<accession>A0ABW9RLX3</accession>
<dbReference type="InterPro" id="IPR019734">
    <property type="entry name" value="TPR_rpt"/>
</dbReference>
<dbReference type="PROSITE" id="PS50005">
    <property type="entry name" value="TPR"/>
    <property type="match status" value="1"/>
</dbReference>
<evidence type="ECO:0000256" key="8">
    <source>
        <dbReference type="SAM" id="Phobius"/>
    </source>
</evidence>
<dbReference type="SUPFAM" id="SSF46894">
    <property type="entry name" value="C-terminal effector domain of the bipartite response regulators"/>
    <property type="match status" value="1"/>
</dbReference>
<dbReference type="EMBL" id="SMLW01000486">
    <property type="protein sequence ID" value="MTI25118.1"/>
    <property type="molecule type" value="Genomic_DNA"/>
</dbReference>
<dbReference type="InterPro" id="IPR011990">
    <property type="entry name" value="TPR-like_helical_dom_sf"/>
</dbReference>
<evidence type="ECO:0000256" key="6">
    <source>
        <dbReference type="PROSITE-ProRule" id="PRU00339"/>
    </source>
</evidence>
<keyword evidence="3" id="KW-0677">Repeat</keyword>
<gene>
    <name evidence="9" type="ORF">E1163_09215</name>
</gene>
<feature type="coiled-coil region" evidence="7">
    <location>
        <begin position="337"/>
        <end position="374"/>
    </location>
</feature>
<keyword evidence="10" id="KW-1185">Reference proteome</keyword>
<feature type="repeat" description="TPR" evidence="6">
    <location>
        <begin position="166"/>
        <end position="199"/>
    </location>
</feature>
<evidence type="ECO:0000313" key="9">
    <source>
        <dbReference type="EMBL" id="MTI25118.1"/>
    </source>
</evidence>
<dbReference type="Proteomes" id="UP000798808">
    <property type="component" value="Unassembled WGS sequence"/>
</dbReference>
<dbReference type="PANTHER" id="PTHR46630:SF1">
    <property type="entry name" value="TETRATRICOPEPTIDE REPEAT PROTEIN 29"/>
    <property type="match status" value="1"/>
</dbReference>
<evidence type="ECO:0000313" key="10">
    <source>
        <dbReference type="Proteomes" id="UP000798808"/>
    </source>
</evidence>
<dbReference type="PANTHER" id="PTHR46630">
    <property type="entry name" value="TETRATRICOPEPTIDE REPEAT PROTEIN 29"/>
    <property type="match status" value="1"/>
</dbReference>
<dbReference type="Pfam" id="PF13424">
    <property type="entry name" value="TPR_12"/>
    <property type="match status" value="2"/>
</dbReference>
<feature type="transmembrane region" description="Helical" evidence="8">
    <location>
        <begin position="313"/>
        <end position="334"/>
    </location>
</feature>
<feature type="non-terminal residue" evidence="9">
    <location>
        <position position="1"/>
    </location>
</feature>
<evidence type="ECO:0000256" key="3">
    <source>
        <dbReference type="ARBA" id="ARBA00022737"/>
    </source>
</evidence>
<evidence type="ECO:0000256" key="1">
    <source>
        <dbReference type="ARBA" id="ARBA00004496"/>
    </source>
</evidence>
<keyword evidence="2" id="KW-0963">Cytoplasm</keyword>
<evidence type="ECO:0000256" key="7">
    <source>
        <dbReference type="SAM" id="Coils"/>
    </source>
</evidence>
<dbReference type="RefSeq" id="WP_155171153.1">
    <property type="nucleotide sequence ID" value="NZ_SMLW01000486.1"/>
</dbReference>
<reference evidence="9 10" key="1">
    <citation type="submission" date="2019-02" db="EMBL/GenBank/DDBJ databases">
        <authorList>
            <person name="Goldberg S.R."/>
            <person name="Haltli B.A."/>
            <person name="Correa H."/>
            <person name="Russell K.G."/>
        </authorList>
    </citation>
    <scope>NUCLEOTIDE SEQUENCE [LARGE SCALE GENOMIC DNA]</scope>
    <source>
        <strain evidence="9 10">JCM 16186</strain>
    </source>
</reference>
<dbReference type="SMART" id="SM00028">
    <property type="entry name" value="TPR"/>
    <property type="match status" value="4"/>
</dbReference>
<sequence length="487" mass="56472">EEDTSRVNALIEMGSIQTYFAKGDVFKYTDEASAISEKIGYVTGLIEVDFLLAYYYEHSGNSMKALEYLHDALGKCKESNDRQRMAECCNYLGLVHESLGQDKEALEYYKESLSLWRSLKNRRMESLLLGNIAHVYAENEDNKKAFEYYNRSFEIAKETNDDIRLGSTYNALGKLYYKEGELDKALEYQKIALPYATKKEEIILISRIYCAISAIHLVKENAQKARASAEQSLHFASLAGSKHDILDAYKGMHQALYALGDYENAFSYQSRYIGLHDSLKNMQNVKEIEKLKHSHNMELVDERHKANLLRRNALIGVLVALLIIGFFIFNRRYLLMKKRLDNKRQLLQYSIRNLKEKSELVEKVNKELQIFKQNATHDVKIKKFNRVLQFNIVTDDDWENFKKAFEDVYPNFIASLRYHYPNLTTSEIRQAALIKMKLTIKETASILGITGESVKKSRHRLKKKLELDENESIEEVLERLHASVSDD</sequence>
<dbReference type="Gene3D" id="1.25.40.10">
    <property type="entry name" value="Tetratricopeptide repeat domain"/>
    <property type="match status" value="2"/>
</dbReference>
<evidence type="ECO:0000256" key="4">
    <source>
        <dbReference type="ARBA" id="ARBA00022803"/>
    </source>
</evidence>
<keyword evidence="4 6" id="KW-0802">TPR repeat</keyword>
<evidence type="ECO:0000256" key="5">
    <source>
        <dbReference type="ARBA" id="ARBA00038253"/>
    </source>
</evidence>
<organism evidence="9 10">
    <name type="scientific">Fulvivirga kasyanovii</name>
    <dbReference type="NCBI Taxonomy" id="396812"/>
    <lineage>
        <taxon>Bacteria</taxon>
        <taxon>Pseudomonadati</taxon>
        <taxon>Bacteroidota</taxon>
        <taxon>Cytophagia</taxon>
        <taxon>Cytophagales</taxon>
        <taxon>Fulvivirgaceae</taxon>
        <taxon>Fulvivirga</taxon>
    </lineage>
</organism>
<dbReference type="SUPFAM" id="SSF48452">
    <property type="entry name" value="TPR-like"/>
    <property type="match status" value="2"/>
</dbReference>
<proteinExistence type="inferred from homology"/>
<dbReference type="InterPro" id="IPR016032">
    <property type="entry name" value="Sig_transdc_resp-reg_C-effctor"/>
</dbReference>
<comment type="similarity">
    <text evidence="5">Belongs to the Rap family.</text>
</comment>
<keyword evidence="8" id="KW-0472">Membrane</keyword>